<dbReference type="EMBL" id="LYCR01000055">
    <property type="protein sequence ID" value="OGM44437.1"/>
    <property type="molecule type" value="Genomic_DNA"/>
</dbReference>
<proteinExistence type="predicted"/>
<keyword evidence="4" id="KW-1185">Reference proteome</keyword>
<dbReference type="PANTHER" id="PTHR42047">
    <property type="entry name" value="PROTEIN, PUTATIVE (AFU_ORTHOLOGUE AFUA_6G03560)-RELATED"/>
    <property type="match status" value="1"/>
</dbReference>
<evidence type="ECO:0000256" key="1">
    <source>
        <dbReference type="SAM" id="MobiDB-lite"/>
    </source>
</evidence>
<reference evidence="3 4" key="1">
    <citation type="journal article" date="2016" name="Genome Biol. Evol.">
        <title>Draft genome sequence of an aflatoxigenic Aspergillus species, A. bombycis.</title>
        <authorList>
            <person name="Moore G.G."/>
            <person name="Mack B.M."/>
            <person name="Beltz S.B."/>
            <person name="Gilbert M.K."/>
        </authorList>
    </citation>
    <scope>NUCLEOTIDE SEQUENCE [LARGE SCALE GENOMIC DNA]</scope>
    <source>
        <strain evidence="4">NRRL 26010</strain>
    </source>
</reference>
<dbReference type="PANTHER" id="PTHR42047:SF1">
    <property type="entry name" value="PROTEIN, PUTATIVE (AFU_ORTHOLOGUE AFUA_6G03560)-RELATED"/>
    <property type="match status" value="1"/>
</dbReference>
<feature type="compositionally biased region" description="Polar residues" evidence="1">
    <location>
        <begin position="173"/>
        <end position="182"/>
    </location>
</feature>
<organism evidence="3 4">
    <name type="scientific">Aspergillus bombycis</name>
    <dbReference type="NCBI Taxonomy" id="109264"/>
    <lineage>
        <taxon>Eukaryota</taxon>
        <taxon>Fungi</taxon>
        <taxon>Dikarya</taxon>
        <taxon>Ascomycota</taxon>
        <taxon>Pezizomycotina</taxon>
        <taxon>Eurotiomycetes</taxon>
        <taxon>Eurotiomycetidae</taxon>
        <taxon>Eurotiales</taxon>
        <taxon>Aspergillaceae</taxon>
        <taxon>Aspergillus</taxon>
    </lineage>
</organism>
<accession>A0A1F7ZYD5</accession>
<feature type="region of interest" description="Disordered" evidence="1">
    <location>
        <begin position="173"/>
        <end position="194"/>
    </location>
</feature>
<dbReference type="GeneID" id="34450310"/>
<feature type="chain" id="PRO_5012249737" evidence="2">
    <location>
        <begin position="16"/>
        <end position="209"/>
    </location>
</feature>
<comment type="caution">
    <text evidence="3">The sequence shown here is derived from an EMBL/GenBank/DDBJ whole genome shotgun (WGS) entry which is preliminary data.</text>
</comment>
<feature type="signal peptide" evidence="2">
    <location>
        <begin position="1"/>
        <end position="15"/>
    </location>
</feature>
<dbReference type="InterPro" id="IPR052820">
    <property type="entry name" value="PhiA_domain"/>
</dbReference>
<keyword evidence="2" id="KW-0732">Signal</keyword>
<evidence type="ECO:0000256" key="2">
    <source>
        <dbReference type="SAM" id="SignalP"/>
    </source>
</evidence>
<dbReference type="RefSeq" id="XP_022388154.1">
    <property type="nucleotide sequence ID" value="XM_022534049.1"/>
</dbReference>
<dbReference type="AlphaFoldDB" id="A0A1F7ZYD5"/>
<gene>
    <name evidence="3" type="ORF">ABOM_006920</name>
</gene>
<evidence type="ECO:0000313" key="4">
    <source>
        <dbReference type="Proteomes" id="UP000179179"/>
    </source>
</evidence>
<evidence type="ECO:0000313" key="3">
    <source>
        <dbReference type="EMBL" id="OGM44437.1"/>
    </source>
</evidence>
<sequence>MKFLAISSLLAAVSALPSVPAPKAHNEPNAFGVVAARSGSPVHFLTLNAAGSHFYLGGKASTYCPENVEKLGACPPGKETVLLGDKYLNVAVPGGQSIYVDPKGALSFTTPHSGYTPPGSSTEGFAYKAGKNGTLGSWTYKNGFMACPTTNSTIVPGNPKWQVFAASSNATVPTGTSGTASASPPLLRLPTDPSLPGSTSKLALSMFLL</sequence>
<dbReference type="Proteomes" id="UP000179179">
    <property type="component" value="Unassembled WGS sequence"/>
</dbReference>
<protein>
    <submittedName>
        <fullName evidence="3">IgE-binding protein</fullName>
    </submittedName>
</protein>
<name>A0A1F7ZYD5_9EURO</name>
<dbReference type="OrthoDB" id="5430620at2759"/>